<dbReference type="EMBL" id="OU898277">
    <property type="protein sequence ID" value="CAH1259539.1"/>
    <property type="molecule type" value="Genomic_DNA"/>
</dbReference>
<reference evidence="2" key="1">
    <citation type="submission" date="2022-01" db="EMBL/GenBank/DDBJ databases">
        <authorList>
            <person name="King R."/>
        </authorList>
    </citation>
    <scope>NUCLEOTIDE SEQUENCE</scope>
</reference>
<dbReference type="OrthoDB" id="10613105at2759"/>
<feature type="region of interest" description="Disordered" evidence="1">
    <location>
        <begin position="107"/>
        <end position="201"/>
    </location>
</feature>
<dbReference type="Proteomes" id="UP001153709">
    <property type="component" value="Chromosome 2"/>
</dbReference>
<feature type="compositionally biased region" description="Low complexity" evidence="1">
    <location>
        <begin position="138"/>
        <end position="147"/>
    </location>
</feature>
<feature type="compositionally biased region" description="Polar residues" evidence="1">
    <location>
        <begin position="125"/>
        <end position="137"/>
    </location>
</feature>
<sequence length="247" mass="29116">MSAINKFGQRQNSRSRNLMKPNRQGNKLSGAARRRIVVEEMLAANSSLLSEAEMKTMNSMFSIEGQPKVCIRDPFKGTAYSDKGFRGVHEDLPCNFGDDRRNHEHRNARYVSETKKPQTMAEAFSRQSHSSKFTVDNRSSSSRGYRSNAAENRNETNRFSRETRDISPFNRQRSPYICQRSPLNHERSSLERNRSLDNPRYASNMSLERRMRDERIDFRTPRDDPYELDRIERYQDRSHYPMLHRRN</sequence>
<gene>
    <name evidence="2" type="ORF">DIABBA_LOCUS2800</name>
</gene>
<proteinExistence type="predicted"/>
<organism evidence="2 3">
    <name type="scientific">Diabrotica balteata</name>
    <name type="common">Banded cucumber beetle</name>
    <dbReference type="NCBI Taxonomy" id="107213"/>
    <lineage>
        <taxon>Eukaryota</taxon>
        <taxon>Metazoa</taxon>
        <taxon>Ecdysozoa</taxon>
        <taxon>Arthropoda</taxon>
        <taxon>Hexapoda</taxon>
        <taxon>Insecta</taxon>
        <taxon>Pterygota</taxon>
        <taxon>Neoptera</taxon>
        <taxon>Endopterygota</taxon>
        <taxon>Coleoptera</taxon>
        <taxon>Polyphaga</taxon>
        <taxon>Cucujiformia</taxon>
        <taxon>Chrysomeloidea</taxon>
        <taxon>Chrysomelidae</taxon>
        <taxon>Galerucinae</taxon>
        <taxon>Diabroticina</taxon>
        <taxon>Diabroticites</taxon>
        <taxon>Diabrotica</taxon>
    </lineage>
</organism>
<protein>
    <submittedName>
        <fullName evidence="2">Uncharacterized protein</fullName>
    </submittedName>
</protein>
<keyword evidence="3" id="KW-1185">Reference proteome</keyword>
<evidence type="ECO:0000313" key="3">
    <source>
        <dbReference type="Proteomes" id="UP001153709"/>
    </source>
</evidence>
<feature type="region of interest" description="Disordered" evidence="1">
    <location>
        <begin position="1"/>
        <end position="31"/>
    </location>
</feature>
<dbReference type="AlphaFoldDB" id="A0A9P0GSN8"/>
<feature type="compositionally biased region" description="Basic and acidic residues" evidence="1">
    <location>
        <begin position="183"/>
        <end position="197"/>
    </location>
</feature>
<evidence type="ECO:0000313" key="2">
    <source>
        <dbReference type="EMBL" id="CAH1259539.1"/>
    </source>
</evidence>
<evidence type="ECO:0000256" key="1">
    <source>
        <dbReference type="SAM" id="MobiDB-lite"/>
    </source>
</evidence>
<name>A0A9P0GSN8_DIABA</name>
<feature type="compositionally biased region" description="Basic and acidic residues" evidence="1">
    <location>
        <begin position="107"/>
        <end position="116"/>
    </location>
</feature>
<accession>A0A9P0GSN8</accession>
<feature type="compositionally biased region" description="Basic and acidic residues" evidence="1">
    <location>
        <begin position="152"/>
        <end position="165"/>
    </location>
</feature>